<evidence type="ECO:0000259" key="9">
    <source>
        <dbReference type="PROSITE" id="PS50850"/>
    </source>
</evidence>
<evidence type="ECO:0000256" key="5">
    <source>
        <dbReference type="ARBA" id="ARBA00022692"/>
    </source>
</evidence>
<evidence type="ECO:0000256" key="1">
    <source>
        <dbReference type="ARBA" id="ARBA00004651"/>
    </source>
</evidence>
<dbReference type="InterPro" id="IPR005828">
    <property type="entry name" value="MFS_sugar_transport-like"/>
</dbReference>
<keyword evidence="3" id="KW-1003">Cell membrane</keyword>
<dbReference type="InterPro" id="IPR050549">
    <property type="entry name" value="MFS_Trehalose_Transporter"/>
</dbReference>
<accession>A0A3R7MJU9</accession>
<feature type="transmembrane region" description="Helical" evidence="8">
    <location>
        <begin position="302"/>
        <end position="325"/>
    </location>
</feature>
<dbReference type="STRING" id="6689.A0A3R7MJU9"/>
<dbReference type="Gene3D" id="1.20.1250.20">
    <property type="entry name" value="MFS general substrate transporter like domains"/>
    <property type="match status" value="1"/>
</dbReference>
<feature type="transmembrane region" description="Helical" evidence="8">
    <location>
        <begin position="68"/>
        <end position="91"/>
    </location>
</feature>
<evidence type="ECO:0000256" key="6">
    <source>
        <dbReference type="ARBA" id="ARBA00022989"/>
    </source>
</evidence>
<dbReference type="GO" id="GO:0022857">
    <property type="term" value="F:transmembrane transporter activity"/>
    <property type="evidence" value="ECO:0007669"/>
    <property type="project" value="InterPro"/>
</dbReference>
<dbReference type="EMBL" id="QCYY01003414">
    <property type="protein sequence ID" value="ROT63607.1"/>
    <property type="molecule type" value="Genomic_DNA"/>
</dbReference>
<feature type="domain" description="Major facilitator superfamily (MFS) profile" evidence="9">
    <location>
        <begin position="1"/>
        <end position="429"/>
    </location>
</feature>
<feature type="transmembrane region" description="Helical" evidence="8">
    <location>
        <begin position="271"/>
        <end position="295"/>
    </location>
</feature>
<dbReference type="PANTHER" id="PTHR48021:SF1">
    <property type="entry name" value="GH07001P-RELATED"/>
    <property type="match status" value="1"/>
</dbReference>
<comment type="caution">
    <text evidence="10">The sequence shown here is derived from an EMBL/GenBank/DDBJ whole genome shotgun (WGS) entry which is preliminary data.</text>
</comment>
<dbReference type="OrthoDB" id="6612291at2759"/>
<evidence type="ECO:0000256" key="2">
    <source>
        <dbReference type="ARBA" id="ARBA00022448"/>
    </source>
</evidence>
<dbReference type="Proteomes" id="UP000283509">
    <property type="component" value="Unassembled WGS sequence"/>
</dbReference>
<feature type="transmembrane region" description="Helical" evidence="8">
    <location>
        <begin position="97"/>
        <end position="115"/>
    </location>
</feature>
<dbReference type="SUPFAM" id="SSF103473">
    <property type="entry name" value="MFS general substrate transporter"/>
    <property type="match status" value="1"/>
</dbReference>
<dbReference type="PANTHER" id="PTHR48021">
    <property type="match status" value="1"/>
</dbReference>
<dbReference type="FunFam" id="1.20.1250.20:FF:000218">
    <property type="entry name" value="facilitated trehalose transporter Tret1"/>
    <property type="match status" value="1"/>
</dbReference>
<dbReference type="InterPro" id="IPR020846">
    <property type="entry name" value="MFS_dom"/>
</dbReference>
<keyword evidence="7 8" id="KW-0472">Membrane</keyword>
<feature type="transmembrane region" description="Helical" evidence="8">
    <location>
        <begin position="403"/>
        <end position="425"/>
    </location>
</feature>
<evidence type="ECO:0000313" key="11">
    <source>
        <dbReference type="Proteomes" id="UP000283509"/>
    </source>
</evidence>
<dbReference type="AlphaFoldDB" id="A0A3R7MJU9"/>
<feature type="transmembrane region" description="Helical" evidence="8">
    <location>
        <begin position="374"/>
        <end position="397"/>
    </location>
</feature>
<keyword evidence="4" id="KW-0762">Sugar transport</keyword>
<name>A0A3R7MJU9_PENVA</name>
<comment type="subcellular location">
    <subcellularLocation>
        <location evidence="1">Cell membrane</location>
        <topology evidence="1">Multi-pass membrane protein</topology>
    </subcellularLocation>
</comment>
<feature type="transmembrane region" description="Helical" evidence="8">
    <location>
        <begin position="153"/>
        <end position="171"/>
    </location>
</feature>
<dbReference type="GO" id="GO:0005886">
    <property type="term" value="C:plasma membrane"/>
    <property type="evidence" value="ECO:0007669"/>
    <property type="project" value="UniProtKB-SubCell"/>
</dbReference>
<protein>
    <submittedName>
        <fullName evidence="10">Putative facilitated trehalose transporter Tret1-like</fullName>
    </submittedName>
</protein>
<keyword evidence="11" id="KW-1185">Reference proteome</keyword>
<dbReference type="Pfam" id="PF00083">
    <property type="entry name" value="Sugar_tr"/>
    <property type="match status" value="1"/>
</dbReference>
<keyword evidence="5 8" id="KW-0812">Transmembrane</keyword>
<organism evidence="10 11">
    <name type="scientific">Penaeus vannamei</name>
    <name type="common">Whiteleg shrimp</name>
    <name type="synonym">Litopenaeus vannamei</name>
    <dbReference type="NCBI Taxonomy" id="6689"/>
    <lineage>
        <taxon>Eukaryota</taxon>
        <taxon>Metazoa</taxon>
        <taxon>Ecdysozoa</taxon>
        <taxon>Arthropoda</taxon>
        <taxon>Crustacea</taxon>
        <taxon>Multicrustacea</taxon>
        <taxon>Malacostraca</taxon>
        <taxon>Eumalacostraca</taxon>
        <taxon>Eucarida</taxon>
        <taxon>Decapoda</taxon>
        <taxon>Dendrobranchiata</taxon>
        <taxon>Penaeoidea</taxon>
        <taxon>Penaeidae</taxon>
        <taxon>Penaeus</taxon>
    </lineage>
</organism>
<feature type="transmembrane region" description="Helical" evidence="8">
    <location>
        <begin position="238"/>
        <end position="259"/>
    </location>
</feature>
<gene>
    <name evidence="10" type="ORF">C7M84_018509</name>
</gene>
<evidence type="ECO:0000256" key="3">
    <source>
        <dbReference type="ARBA" id="ARBA00022475"/>
    </source>
</evidence>
<feature type="transmembrane region" description="Helical" evidence="8">
    <location>
        <begin position="41"/>
        <end position="61"/>
    </location>
</feature>
<proteinExistence type="predicted"/>
<reference evidence="10 11" key="1">
    <citation type="submission" date="2018-04" db="EMBL/GenBank/DDBJ databases">
        <authorList>
            <person name="Zhang X."/>
            <person name="Yuan J."/>
            <person name="Li F."/>
            <person name="Xiang J."/>
        </authorList>
    </citation>
    <scope>NUCLEOTIDE SEQUENCE [LARGE SCALE GENOMIC DNA]</scope>
    <source>
        <tissue evidence="10">Muscle</tissue>
    </source>
</reference>
<feature type="transmembrane region" description="Helical" evidence="8">
    <location>
        <begin position="337"/>
        <end position="362"/>
    </location>
</feature>
<reference evidence="10 11" key="2">
    <citation type="submission" date="2019-01" db="EMBL/GenBank/DDBJ databases">
        <title>The decoding of complex shrimp genome reveals the adaptation for benthos swimmer, frequently molting mechanism and breeding impact on genome.</title>
        <authorList>
            <person name="Sun Y."/>
            <person name="Gao Y."/>
            <person name="Yu Y."/>
        </authorList>
    </citation>
    <scope>NUCLEOTIDE SEQUENCE [LARGE SCALE GENOMIC DNA]</scope>
    <source>
        <tissue evidence="10">Muscle</tissue>
    </source>
</reference>
<feature type="transmembrane region" description="Helical" evidence="8">
    <location>
        <begin position="127"/>
        <end position="147"/>
    </location>
</feature>
<evidence type="ECO:0000256" key="4">
    <source>
        <dbReference type="ARBA" id="ARBA00022597"/>
    </source>
</evidence>
<sequence length="448" mass="48927">MAIVACLAGVSVGMIHAYPAVALPRWEEMGTPLPTVQATWFASAPMVVSMLACVGSGVLVESLGTRRILLVSLPFLALSWIMVAVVHHFWVLLVARIIQGAVAAVYMVVITVYPAEVSVPRWRGMTMCVSEAMVMLGVFITYLAGLVLQPSPLAYMIAASLVPQAVCFYFLREAPLWLARQDRDEETAASLACLRGPYADITTELEQIKSSVLTERIQKPTASEQLLLLKKPTYLKPLILSVLVLLFKELTGQYAAMAYTVQIFKMAGSSLDPYLCTVVMGAARFLPCFMSWLLIERLPRRLLLSSCMTLASFALATLGAFLWFWSLKEEPLPESMGWIPLACLLVFTLAFGSGVGTTSWTLVAELLPSQVRNVGAGIINTSFSLFLFLVGLTFPFMVELMTIGGVFIVYSGCSLMGALFVVTCLPETRGRTFAEIQRSLDSHTSSAI</sequence>
<evidence type="ECO:0000313" key="10">
    <source>
        <dbReference type="EMBL" id="ROT63607.1"/>
    </source>
</evidence>
<keyword evidence="2" id="KW-0813">Transport</keyword>
<dbReference type="InterPro" id="IPR036259">
    <property type="entry name" value="MFS_trans_sf"/>
</dbReference>
<dbReference type="PROSITE" id="PS50850">
    <property type="entry name" value="MFS"/>
    <property type="match status" value="1"/>
</dbReference>
<evidence type="ECO:0000256" key="7">
    <source>
        <dbReference type="ARBA" id="ARBA00023136"/>
    </source>
</evidence>
<evidence type="ECO:0000256" key="8">
    <source>
        <dbReference type="SAM" id="Phobius"/>
    </source>
</evidence>
<keyword evidence="6 8" id="KW-1133">Transmembrane helix</keyword>